<dbReference type="EMBL" id="LK056664">
    <property type="protein sequence ID" value="CDU24215.1"/>
    <property type="molecule type" value="Genomic_DNA"/>
</dbReference>
<evidence type="ECO:0000313" key="2">
    <source>
        <dbReference type="EMBL" id="CDU24215.1"/>
    </source>
</evidence>
<feature type="compositionally biased region" description="Polar residues" evidence="1">
    <location>
        <begin position="25"/>
        <end position="37"/>
    </location>
</feature>
<feature type="region of interest" description="Disordered" evidence="1">
    <location>
        <begin position="535"/>
        <end position="661"/>
    </location>
</feature>
<evidence type="ECO:0008006" key="3">
    <source>
        <dbReference type="Google" id="ProtNLM"/>
    </source>
</evidence>
<dbReference type="AlphaFoldDB" id="A0A127ZDX5"/>
<protein>
    <recommendedName>
        <fullName evidence="3">RanBP2-type domain-containing protein</fullName>
    </recommendedName>
</protein>
<feature type="compositionally biased region" description="Polar residues" evidence="1">
    <location>
        <begin position="641"/>
        <end position="661"/>
    </location>
</feature>
<proteinExistence type="predicted"/>
<name>A0A127ZDX5_9BASI</name>
<dbReference type="OrthoDB" id="448399at2759"/>
<evidence type="ECO:0000256" key="1">
    <source>
        <dbReference type="SAM" id="MobiDB-lite"/>
    </source>
</evidence>
<feature type="compositionally biased region" description="Gly residues" evidence="1">
    <location>
        <begin position="607"/>
        <end position="616"/>
    </location>
</feature>
<feature type="compositionally biased region" description="Polar residues" evidence="1">
    <location>
        <begin position="540"/>
        <end position="567"/>
    </location>
</feature>
<organism evidence="2">
    <name type="scientific">Sporisorium scitamineum</name>
    <dbReference type="NCBI Taxonomy" id="49012"/>
    <lineage>
        <taxon>Eukaryota</taxon>
        <taxon>Fungi</taxon>
        <taxon>Dikarya</taxon>
        <taxon>Basidiomycota</taxon>
        <taxon>Ustilaginomycotina</taxon>
        <taxon>Ustilaginomycetes</taxon>
        <taxon>Ustilaginales</taxon>
        <taxon>Ustilaginaceae</taxon>
        <taxon>Sporisorium</taxon>
    </lineage>
</organism>
<sequence length="661" mass="70824">MITKRQGTRHSLPPKPMIAPPSPTTPDDMNRNQNPLGSESCGLSGRDREVESATLQSSNCPVWSPQGWSTTPPFPTPALTASSLSSSSFFGERSPLLASGNASRRNFDIPSMTGLPPAGSLDDATTMPVFAKNDVVGGQSHQSTALRASFSDCDGTMSSLSSSFNGLTMFEQQGRDTNKSIDAASLRMNSTLTDPTQTAAPLLIPMQPTGAGVPLVSVVETLSSKGSKAAADDPETVAAAYKLKEWGIGFGPGYNPKVMSGRNGTHGRGRSTGNEPPIVNTGNSGPMCAQPGDWICTVCAFMVSSRSRRERCMRCFPHADGNEFSRGIQSGERLAKRLASGLDTNTEEYRRSVQALCQDKAKRGFNTYMPRAAVHELPRNPLHASGSGGSPQMHGLATISQTDDCNVLGIHMSSNLQQHWRHNMDRPAGLPDYFSAGHDQYQQHTVLDQRQSQRPAPMQQQQQYFGNDTNQACSPYKAYSPQLTGMTKPSTMSGSVDYECSGLLQQSSDSSVHSAQFRTDALGRMSLFRSRTHTGAPELFQQQTAPAQGVTLTTGRSLSQHTPQEASSGLPRDIWAPAPKRPTLIPVDPEDVSKEKRAKPQPIGTRSSGGSGGSAAGGSTINGGNYNTSELDGRKDDKHTSMNNSIVNNNIDKISSNKLND</sequence>
<gene>
    <name evidence="2" type="ORF">SPSC_02844</name>
</gene>
<accession>A0A127ZDX5</accession>
<feature type="compositionally biased region" description="Basic and acidic residues" evidence="1">
    <location>
        <begin position="631"/>
        <end position="640"/>
    </location>
</feature>
<reference evidence="2" key="1">
    <citation type="submission" date="2014-06" db="EMBL/GenBank/DDBJ databases">
        <authorList>
            <person name="Ju J."/>
            <person name="Zhang J."/>
        </authorList>
    </citation>
    <scope>NUCLEOTIDE SEQUENCE</scope>
    <source>
        <strain evidence="2">SscI8</strain>
    </source>
</reference>
<feature type="compositionally biased region" description="Pro residues" evidence="1">
    <location>
        <begin position="13"/>
        <end position="24"/>
    </location>
</feature>
<feature type="region of interest" description="Disordered" evidence="1">
    <location>
        <begin position="1"/>
        <end position="66"/>
    </location>
</feature>